<name>U4T4U4_9GAMM</name>
<dbReference type="GO" id="GO:1904680">
    <property type="term" value="F:peptide transmembrane transporter activity"/>
    <property type="evidence" value="ECO:0007669"/>
    <property type="project" value="TreeGrafter"/>
</dbReference>
<dbReference type="InterPro" id="IPR030678">
    <property type="entry name" value="Peptide/Ni-bd"/>
</dbReference>
<dbReference type="InterPro" id="IPR000914">
    <property type="entry name" value="SBP_5_dom"/>
</dbReference>
<organism evidence="2 3">
    <name type="scientific">Psychrobacter aquaticus CMS 56</name>
    <dbReference type="NCBI Taxonomy" id="1354303"/>
    <lineage>
        <taxon>Bacteria</taxon>
        <taxon>Pseudomonadati</taxon>
        <taxon>Pseudomonadota</taxon>
        <taxon>Gammaproteobacteria</taxon>
        <taxon>Moraxellales</taxon>
        <taxon>Moraxellaceae</taxon>
        <taxon>Psychrobacter</taxon>
    </lineage>
</organism>
<proteinExistence type="predicted"/>
<sequence>MRKIALISVLLALAGLAWYFIAGAKPSEGQTASTPQGDEQQNLIVVTPWEITSTDPSKSGFIFQRLQLAETLVDAAQNADLQPMLAQSWSANDQGDVWTFVLRDGVKFHDGSPLTADDVVKSLDVALTKPTALKSALISQIKAIDSKTVEITLEKPLMSFPAYLAHATSIILAKSSFDDNNEIKELIATGPYYVTKIEPPQKIEQKAFADYWGEKAKIQDVTYLANSRSETRTLLAQSKPNYLVFTLDSASLARLQQDPNLQVKSKSLARTIQYKVNAKNPLFSDVNVRQALSDAIDRQGIAQSVMRADNAVANQILPPIFKDWQIKTPTQTPDPQAIKQRLLDLGFTADATGMLQKEGKPFKFTLRTFSDRPELPIIATALQAQWKKIGVDVDVSVGNFSEIPAGHQDGTLEMALYARNYGMTPDPVGSLIEDFDPKGSDWGVMNWQDSELSDSLSKLETTKDNDSDNNIATKQKVSKIIYDQRPIVPVVYYQQNAAAHKSLKGLEIDGLERNFYLNKLSW</sequence>
<dbReference type="SUPFAM" id="SSF53850">
    <property type="entry name" value="Periplasmic binding protein-like II"/>
    <property type="match status" value="1"/>
</dbReference>
<feature type="domain" description="Solute-binding protein family 5" evidence="1">
    <location>
        <begin position="81"/>
        <end position="437"/>
    </location>
</feature>
<accession>U4T4U4</accession>
<dbReference type="PANTHER" id="PTHR30290">
    <property type="entry name" value="PERIPLASMIC BINDING COMPONENT OF ABC TRANSPORTER"/>
    <property type="match status" value="1"/>
</dbReference>
<dbReference type="GO" id="GO:0015833">
    <property type="term" value="P:peptide transport"/>
    <property type="evidence" value="ECO:0007669"/>
    <property type="project" value="TreeGrafter"/>
</dbReference>
<dbReference type="InterPro" id="IPR039424">
    <property type="entry name" value="SBP_5"/>
</dbReference>
<comment type="caution">
    <text evidence="2">The sequence shown here is derived from an EMBL/GenBank/DDBJ whole genome shotgun (WGS) entry which is preliminary data.</text>
</comment>
<dbReference type="GO" id="GO:0043190">
    <property type="term" value="C:ATP-binding cassette (ABC) transporter complex"/>
    <property type="evidence" value="ECO:0007669"/>
    <property type="project" value="InterPro"/>
</dbReference>
<keyword evidence="3" id="KW-1185">Reference proteome</keyword>
<dbReference type="Gene3D" id="3.40.190.10">
    <property type="entry name" value="Periplasmic binding protein-like II"/>
    <property type="match status" value="1"/>
</dbReference>
<evidence type="ECO:0000313" key="2">
    <source>
        <dbReference type="EMBL" id="ERL55176.1"/>
    </source>
</evidence>
<dbReference type="OrthoDB" id="9801912at2"/>
<dbReference type="EMBL" id="AUSW01000033">
    <property type="protein sequence ID" value="ERL55176.1"/>
    <property type="molecule type" value="Genomic_DNA"/>
</dbReference>
<dbReference type="PATRIC" id="fig|1354303.4.peg.1874"/>
<dbReference type="RefSeq" id="WP_021814534.1">
    <property type="nucleotide sequence ID" value="NZ_AUSW01000033.1"/>
</dbReference>
<dbReference type="eggNOG" id="COG0747">
    <property type="taxonomic scope" value="Bacteria"/>
</dbReference>
<dbReference type="Gene3D" id="3.10.105.10">
    <property type="entry name" value="Dipeptide-binding Protein, Domain 3"/>
    <property type="match status" value="1"/>
</dbReference>
<protein>
    <submittedName>
        <fullName evidence="2">Oligopeptide ABC transporter, periplasmic oligopeptide-binding protein OppA</fullName>
    </submittedName>
</protein>
<evidence type="ECO:0000313" key="3">
    <source>
        <dbReference type="Proteomes" id="UP000016761"/>
    </source>
</evidence>
<evidence type="ECO:0000259" key="1">
    <source>
        <dbReference type="Pfam" id="PF00496"/>
    </source>
</evidence>
<dbReference type="PIRSF" id="PIRSF002741">
    <property type="entry name" value="MppA"/>
    <property type="match status" value="1"/>
</dbReference>
<gene>
    <name evidence="2" type="ORF">M917_1909</name>
</gene>
<dbReference type="GO" id="GO:0030288">
    <property type="term" value="C:outer membrane-bounded periplasmic space"/>
    <property type="evidence" value="ECO:0007669"/>
    <property type="project" value="UniProtKB-ARBA"/>
</dbReference>
<dbReference type="Pfam" id="PF00496">
    <property type="entry name" value="SBP_bac_5"/>
    <property type="match status" value="1"/>
</dbReference>
<dbReference type="CDD" id="cd08490">
    <property type="entry name" value="PBP2_NikA_DppA_OppA_like_3"/>
    <property type="match status" value="1"/>
</dbReference>
<dbReference type="STRING" id="1354303.M917_1909"/>
<dbReference type="Proteomes" id="UP000016761">
    <property type="component" value="Unassembled WGS sequence"/>
</dbReference>
<reference evidence="2 3" key="1">
    <citation type="journal article" date="2013" name="Genome Announc.">
        <title>Draft Genome Sequence of Psychrobacter aquaticus Strain CMS 56T, Isolated from a Cyanobacterial Mat Sample Collected from Water Bodies in the McMurdo Dry Valley Region of Antarctica.</title>
        <authorList>
            <person name="Reddy G.S."/>
            <person name="Ara S."/>
            <person name="Singh A."/>
            <person name="Kumar Pinnaka A."/>
            <person name="Shivaji S."/>
        </authorList>
    </citation>
    <scope>NUCLEOTIDE SEQUENCE [LARGE SCALE GENOMIC DNA]</scope>
    <source>
        <strain evidence="2 3">CMS 56</strain>
    </source>
</reference>
<dbReference type="AlphaFoldDB" id="U4T4U4"/>
<dbReference type="PANTHER" id="PTHR30290:SF83">
    <property type="entry name" value="ABC TRANSPORTER SUBSTRATE-BINDING PROTEIN"/>
    <property type="match status" value="1"/>
</dbReference>